<dbReference type="InterPro" id="IPR001466">
    <property type="entry name" value="Beta-lactam-related"/>
</dbReference>
<organism evidence="2 3">
    <name type="scientific">Microbulbifer epialgicus</name>
    <dbReference type="NCBI Taxonomy" id="393907"/>
    <lineage>
        <taxon>Bacteria</taxon>
        <taxon>Pseudomonadati</taxon>
        <taxon>Pseudomonadota</taxon>
        <taxon>Gammaproteobacteria</taxon>
        <taxon>Cellvibrionales</taxon>
        <taxon>Microbulbiferaceae</taxon>
        <taxon>Microbulbifer</taxon>
    </lineage>
</organism>
<dbReference type="PANTHER" id="PTHR46825">
    <property type="entry name" value="D-ALANYL-D-ALANINE-CARBOXYPEPTIDASE/ENDOPEPTIDASE AMPH"/>
    <property type="match status" value="1"/>
</dbReference>
<keyword evidence="3" id="KW-1185">Reference proteome</keyword>
<reference evidence="2 3" key="1">
    <citation type="submission" date="2024-08" db="EMBL/GenBank/DDBJ databases">
        <authorList>
            <person name="Ishaq N."/>
        </authorList>
    </citation>
    <scope>NUCLEOTIDE SEQUENCE [LARGE SCALE GENOMIC DNA]</scope>
    <source>
        <strain evidence="2 3">DSM 18651</strain>
    </source>
</reference>
<keyword evidence="2" id="KW-0378">Hydrolase</keyword>
<dbReference type="Gene3D" id="3.40.710.10">
    <property type="entry name" value="DD-peptidase/beta-lactamase superfamily"/>
    <property type="match status" value="1"/>
</dbReference>
<dbReference type="InterPro" id="IPR012338">
    <property type="entry name" value="Beta-lactam/transpept-like"/>
</dbReference>
<name>A0ABV4NW30_9GAMM</name>
<dbReference type="Pfam" id="PF00144">
    <property type="entry name" value="Beta-lactamase"/>
    <property type="match status" value="1"/>
</dbReference>
<dbReference type="RefSeq" id="WP_371837933.1">
    <property type="nucleotide sequence ID" value="NZ_JBGMEK010000007.1"/>
</dbReference>
<dbReference type="Proteomes" id="UP001569428">
    <property type="component" value="Unassembled WGS sequence"/>
</dbReference>
<protein>
    <submittedName>
        <fullName evidence="2">Serine hydrolase domain-containing protein</fullName>
        <ecNumber evidence="2">3.-.-.-</ecNumber>
    </submittedName>
</protein>
<dbReference type="PANTHER" id="PTHR46825:SF9">
    <property type="entry name" value="BETA-LACTAMASE-RELATED DOMAIN-CONTAINING PROTEIN"/>
    <property type="match status" value="1"/>
</dbReference>
<proteinExistence type="predicted"/>
<comment type="caution">
    <text evidence="2">The sequence shown here is derived from an EMBL/GenBank/DDBJ whole genome shotgun (WGS) entry which is preliminary data.</text>
</comment>
<dbReference type="GO" id="GO:0016787">
    <property type="term" value="F:hydrolase activity"/>
    <property type="evidence" value="ECO:0007669"/>
    <property type="project" value="UniProtKB-KW"/>
</dbReference>
<sequence length="406" mass="45461">MRIIYTIGFLTIGILGIWAILPSEQEKSATINNIEEFMPAIMHEAAIPGMAVAKVKGGELVFQQVYGMADLESGKAVTLDTLFNIASISKPIMGVTLLQLVDEGKLGLDKDVNVYLPFVIDNPHIDGEQITLRNLASHSAGIADYYDYNNYSENRDPEISLEQHLRSLLINTGSLYNNGNYFLKSFPGESRSYSNLSAGLAGFLVESVTGQSLAGYSDNTLFNRLEMESTSWRLNDLDLDSIAVPYKVEQCIPFIGLCTDSESSKLNYLIGKFINPPFEYRSFHPYPHNGNPQYPDGGIRTTITDLSDFLLAILHNRDKSDRKILSDSMYKEMFRLQLPETISDSQRFFWRDRNGLTGHMGSDLGVFTAMYFDIERKDGFIILMNRGVDATSAVAMKKIASRLMEI</sequence>
<dbReference type="EC" id="3.-.-.-" evidence="2"/>
<dbReference type="EMBL" id="JBGMEK010000007">
    <property type="protein sequence ID" value="MFA0810331.1"/>
    <property type="molecule type" value="Genomic_DNA"/>
</dbReference>
<evidence type="ECO:0000259" key="1">
    <source>
        <dbReference type="Pfam" id="PF00144"/>
    </source>
</evidence>
<evidence type="ECO:0000313" key="3">
    <source>
        <dbReference type="Proteomes" id="UP001569428"/>
    </source>
</evidence>
<accession>A0ABV4NW30</accession>
<dbReference type="SUPFAM" id="SSF56601">
    <property type="entry name" value="beta-lactamase/transpeptidase-like"/>
    <property type="match status" value="1"/>
</dbReference>
<gene>
    <name evidence="2" type="ORF">ACCI49_05305</name>
</gene>
<evidence type="ECO:0000313" key="2">
    <source>
        <dbReference type="EMBL" id="MFA0810331.1"/>
    </source>
</evidence>
<feature type="domain" description="Beta-lactamase-related" evidence="1">
    <location>
        <begin position="36"/>
        <end position="394"/>
    </location>
</feature>
<dbReference type="InterPro" id="IPR050491">
    <property type="entry name" value="AmpC-like"/>
</dbReference>